<feature type="compositionally biased region" description="Basic and acidic residues" evidence="2">
    <location>
        <begin position="677"/>
        <end position="686"/>
    </location>
</feature>
<evidence type="ECO:0000313" key="3">
    <source>
        <dbReference type="EMBL" id="CEM17375.1"/>
    </source>
</evidence>
<keyword evidence="1" id="KW-0175">Coiled coil</keyword>
<feature type="region of interest" description="Disordered" evidence="2">
    <location>
        <begin position="1"/>
        <end position="44"/>
    </location>
</feature>
<feature type="compositionally biased region" description="Low complexity" evidence="2">
    <location>
        <begin position="506"/>
        <end position="532"/>
    </location>
</feature>
<name>A0A0G4FRU8_9ALVE</name>
<dbReference type="AlphaFoldDB" id="A0A0G4FRU8"/>
<dbReference type="EMBL" id="CDMZ01000582">
    <property type="protein sequence ID" value="CEM17375.1"/>
    <property type="molecule type" value="Genomic_DNA"/>
</dbReference>
<evidence type="ECO:0000256" key="1">
    <source>
        <dbReference type="SAM" id="Coils"/>
    </source>
</evidence>
<feature type="compositionally biased region" description="Low complexity" evidence="2">
    <location>
        <begin position="551"/>
        <end position="580"/>
    </location>
</feature>
<protein>
    <recommendedName>
        <fullName evidence="4">Transcription initiation factor IIE subunit alpha</fullName>
    </recommendedName>
</protein>
<dbReference type="GO" id="GO:0006367">
    <property type="term" value="P:transcription initiation at RNA polymerase II promoter"/>
    <property type="evidence" value="ECO:0007669"/>
    <property type="project" value="TreeGrafter"/>
</dbReference>
<organism evidence="3">
    <name type="scientific">Chromera velia CCMP2878</name>
    <dbReference type="NCBI Taxonomy" id="1169474"/>
    <lineage>
        <taxon>Eukaryota</taxon>
        <taxon>Sar</taxon>
        <taxon>Alveolata</taxon>
        <taxon>Colpodellida</taxon>
        <taxon>Chromeraceae</taxon>
        <taxon>Chromera</taxon>
    </lineage>
</organism>
<reference evidence="3" key="1">
    <citation type="submission" date="2014-11" db="EMBL/GenBank/DDBJ databases">
        <authorList>
            <person name="Otto D Thomas"/>
            <person name="Naeem Raeece"/>
        </authorList>
    </citation>
    <scope>NUCLEOTIDE SEQUENCE</scope>
</reference>
<feature type="coiled-coil region" evidence="1">
    <location>
        <begin position="735"/>
        <end position="762"/>
    </location>
</feature>
<feature type="compositionally biased region" description="Low complexity" evidence="2">
    <location>
        <begin position="622"/>
        <end position="653"/>
    </location>
</feature>
<dbReference type="PANTHER" id="PTHR13097:SF7">
    <property type="entry name" value="GENERAL TRANSCRIPTION FACTOR IIE SUBUNIT 1"/>
    <property type="match status" value="1"/>
</dbReference>
<gene>
    <name evidence="3" type="ORF">Cvel_18445</name>
</gene>
<dbReference type="PANTHER" id="PTHR13097">
    <property type="entry name" value="TRANSCRIPTION INITIATION FACTOR IIE, ALPHA SUBUNIT"/>
    <property type="match status" value="1"/>
</dbReference>
<feature type="compositionally biased region" description="Acidic residues" evidence="2">
    <location>
        <begin position="660"/>
        <end position="671"/>
    </location>
</feature>
<sequence length="769" mass="82406">MNWPKQNNVKAQIRAAEEAQKEAEKKHVQLRRASPAPSPGTAMIIPPEQQQEMFIRKSPMPSSSISGQAGGAGAPALIPMMRGGPTLGPRSAVPGAAGAPVTVPRSGTGGGVPALLVNGGAAAAASASAPKANGGNGAAAAASATGPTANGGTGANGGAAGGGGAGARPPVKESVKVVDYDPRVFSKIVQLAVRLFFGDPEIIVVDAIVKANSCLQESDLKDRTGLADKTISRAIERLRAVNLLECKLSARTEHKREAATMVAKQRHMHTAVAAAASHQWWWLEPYAITAICFRLKAMEAELNRRVRVLKSDLKKCTKCGKEFTLFEMAEVRVDEVENIARCPKCQGPLSNADHKEKREEAENERATFKAGVGELMRLCQENLGMVGQRPTRNIGGTPDETKTAREDYQKRRAYRQANPQAWQNEQRDKFNRSTLDEISTIQQGHGYEGKETVVVLVSSERELEKQKAAQAEERKRHEKRGENLHMFHEAFRGTNQPVGGDGEGGPSPFRSSSSQNPSQPAWGGVSSSSSSSTALKAPPPPFPAPHDAGTKQQQQQQAQQQKAQGQGPVPVAKAKPAKPAGLPSFKVKVADSVLKQRAMNRAEPDGVPAAKKVKPAPPPPAAEQQQAATAMEDVPAAAAAAASSEPPADLPAPQEHGQEPDELMEGNDDDWFLTAPKQDDKRAARASEVRAEVEQLKRELTAMGSVLFPDFDDELVSLEDALREEREDEIAEDHFEKFDAAKNAYKAKKAELEARFQELLSLDPTASLD</sequence>
<feature type="region of interest" description="Disordered" evidence="2">
    <location>
        <begin position="492"/>
        <end position="686"/>
    </location>
</feature>
<evidence type="ECO:0000256" key="2">
    <source>
        <dbReference type="SAM" id="MobiDB-lite"/>
    </source>
</evidence>
<feature type="compositionally biased region" description="Basic and acidic residues" evidence="2">
    <location>
        <begin position="15"/>
        <end position="27"/>
    </location>
</feature>
<dbReference type="InterPro" id="IPR039997">
    <property type="entry name" value="TFE"/>
</dbReference>
<accession>A0A0G4FRU8</accession>
<dbReference type="GO" id="GO:0005673">
    <property type="term" value="C:transcription factor TFIIE complex"/>
    <property type="evidence" value="ECO:0007669"/>
    <property type="project" value="TreeGrafter"/>
</dbReference>
<evidence type="ECO:0008006" key="4">
    <source>
        <dbReference type="Google" id="ProtNLM"/>
    </source>
</evidence>
<dbReference type="VEuPathDB" id="CryptoDB:Cvel_18445"/>
<proteinExistence type="predicted"/>